<dbReference type="AlphaFoldDB" id="A0A177CKR0"/>
<evidence type="ECO:0000313" key="1">
    <source>
        <dbReference type="EMBL" id="OAG07458.1"/>
    </source>
</evidence>
<dbReference type="RefSeq" id="XP_018037823.1">
    <property type="nucleotide sequence ID" value="XM_018178304.1"/>
</dbReference>
<keyword evidence="2" id="KW-1185">Reference proteome</keyword>
<name>A0A177CKR0_9PLEO</name>
<dbReference type="GeneID" id="28761790"/>
<organism evidence="1 2">
    <name type="scientific">Paraphaeosphaeria sporulosa</name>
    <dbReference type="NCBI Taxonomy" id="1460663"/>
    <lineage>
        <taxon>Eukaryota</taxon>
        <taxon>Fungi</taxon>
        <taxon>Dikarya</taxon>
        <taxon>Ascomycota</taxon>
        <taxon>Pezizomycotina</taxon>
        <taxon>Dothideomycetes</taxon>
        <taxon>Pleosporomycetidae</taxon>
        <taxon>Pleosporales</taxon>
        <taxon>Massarineae</taxon>
        <taxon>Didymosphaeriaceae</taxon>
        <taxon>Paraphaeosphaeria</taxon>
    </lineage>
</organism>
<sequence>MPRTTSQTYPSSPPYQTHNPTHIYIIHDKSSTLPGSTHTLQHSSYITSPPFHAPAPCALSIRGKTATHASRAQLRGTLACSPAFASLNSTTGCRFQGTLAFLRVRVEFRLLPSATEEGKRTDGVQELEGKGFGVLRCLEGWGEVSIAVMMTLVR</sequence>
<evidence type="ECO:0000313" key="2">
    <source>
        <dbReference type="Proteomes" id="UP000077069"/>
    </source>
</evidence>
<dbReference type="EMBL" id="KV441551">
    <property type="protein sequence ID" value="OAG07458.1"/>
    <property type="molecule type" value="Genomic_DNA"/>
</dbReference>
<gene>
    <name evidence="1" type="ORF">CC84DRAFT_1163612</name>
</gene>
<reference evidence="1 2" key="1">
    <citation type="submission" date="2016-05" db="EMBL/GenBank/DDBJ databases">
        <title>Comparative analysis of secretome profiles of manganese(II)-oxidizing ascomycete fungi.</title>
        <authorList>
            <consortium name="DOE Joint Genome Institute"/>
            <person name="Zeiner C.A."/>
            <person name="Purvine S.O."/>
            <person name="Zink E.M."/>
            <person name="Wu S."/>
            <person name="Pasa-Tolic L."/>
            <person name="Chaput D.L."/>
            <person name="Haridas S."/>
            <person name="Grigoriev I.V."/>
            <person name="Santelli C.M."/>
            <person name="Hansel C.M."/>
        </authorList>
    </citation>
    <scope>NUCLEOTIDE SEQUENCE [LARGE SCALE GENOMIC DNA]</scope>
    <source>
        <strain evidence="1 2">AP3s5-JAC2a</strain>
    </source>
</reference>
<dbReference type="Proteomes" id="UP000077069">
    <property type="component" value="Unassembled WGS sequence"/>
</dbReference>
<proteinExistence type="predicted"/>
<protein>
    <submittedName>
        <fullName evidence="1">Uncharacterized protein</fullName>
    </submittedName>
</protein>
<dbReference type="InParanoid" id="A0A177CKR0"/>
<accession>A0A177CKR0</accession>